<dbReference type="InterPro" id="IPR042175">
    <property type="entry name" value="Cell/Rod_MreC_2"/>
</dbReference>
<dbReference type="Gene3D" id="2.40.10.350">
    <property type="entry name" value="Rod shape-determining protein MreC, domain 2"/>
    <property type="match status" value="1"/>
</dbReference>
<dbReference type="EMBL" id="WAJR01000030">
    <property type="protein sequence ID" value="KAB1636991.1"/>
    <property type="molecule type" value="Genomic_DNA"/>
</dbReference>
<comment type="function">
    <text evidence="5">Involved in formation and maintenance of cell shape.</text>
</comment>
<evidence type="ECO:0000313" key="9">
    <source>
        <dbReference type="EMBL" id="KAB1636991.1"/>
    </source>
</evidence>
<dbReference type="AlphaFoldDB" id="A0A6N6NLT4"/>
<keyword evidence="3 5" id="KW-0133">Cell shape</keyword>
<keyword evidence="6" id="KW-0175">Coiled coil</keyword>
<dbReference type="PANTHER" id="PTHR34138">
    <property type="entry name" value="CELL SHAPE-DETERMINING PROTEIN MREC"/>
    <property type="match status" value="1"/>
</dbReference>
<dbReference type="InterPro" id="IPR007221">
    <property type="entry name" value="MreC"/>
</dbReference>
<dbReference type="Proteomes" id="UP000468668">
    <property type="component" value="Unassembled WGS sequence"/>
</dbReference>
<dbReference type="Pfam" id="PF04085">
    <property type="entry name" value="MreC"/>
    <property type="match status" value="1"/>
</dbReference>
<evidence type="ECO:0000256" key="4">
    <source>
        <dbReference type="ARBA" id="ARBA00032089"/>
    </source>
</evidence>
<dbReference type="OrthoDB" id="9808025at2"/>
<comment type="similarity">
    <text evidence="1 5">Belongs to the MreC family.</text>
</comment>
<protein>
    <recommendedName>
        <fullName evidence="2 5">Cell shape-determining protein MreC</fullName>
    </recommendedName>
    <alternativeName>
        <fullName evidence="4 5">Cell shape protein MreC</fullName>
    </alternativeName>
</protein>
<dbReference type="NCBIfam" id="TIGR00219">
    <property type="entry name" value="mreC"/>
    <property type="match status" value="1"/>
</dbReference>
<accession>A0A6N6NLT4</accession>
<feature type="region of interest" description="Disordered" evidence="7">
    <location>
        <begin position="276"/>
        <end position="300"/>
    </location>
</feature>
<feature type="domain" description="Rod shape-determining protein MreC beta-barrel core" evidence="8">
    <location>
        <begin position="129"/>
        <end position="274"/>
    </location>
</feature>
<evidence type="ECO:0000256" key="6">
    <source>
        <dbReference type="SAM" id="Coils"/>
    </source>
</evidence>
<organism evidence="9 10">
    <name type="scientific">Ellagibacter isourolithinifaciens</name>
    <dbReference type="NCBI Taxonomy" id="2137581"/>
    <lineage>
        <taxon>Bacteria</taxon>
        <taxon>Bacillati</taxon>
        <taxon>Actinomycetota</taxon>
        <taxon>Coriobacteriia</taxon>
        <taxon>Eggerthellales</taxon>
        <taxon>Eggerthellaceae</taxon>
        <taxon>Ellagibacter</taxon>
    </lineage>
</organism>
<dbReference type="InterPro" id="IPR055342">
    <property type="entry name" value="MreC_beta-barrel_core"/>
</dbReference>
<dbReference type="PANTHER" id="PTHR34138:SF1">
    <property type="entry name" value="CELL SHAPE-DETERMINING PROTEIN MREC"/>
    <property type="match status" value="1"/>
</dbReference>
<evidence type="ECO:0000313" key="10">
    <source>
        <dbReference type="Proteomes" id="UP000468668"/>
    </source>
</evidence>
<keyword evidence="10" id="KW-1185">Reference proteome</keyword>
<comment type="caution">
    <text evidence="9">The sequence shown here is derived from an EMBL/GenBank/DDBJ whole genome shotgun (WGS) entry which is preliminary data.</text>
</comment>
<proteinExistence type="inferred from homology"/>
<sequence>MSLNFQNRNGASANRMLLIVLLVVSLVMATVYSREGESGPLHAIQGAVGSIAAPLKFVGASASSGMSDAQDALTDASADDATLSQLREQNAELRELVAQTEEYRQEVERLEGLLDLKESSGAEGIGGRIIGRNTDAWNQTVTIDVGTSSGVSTGLTVMGPNGVIGQVVSAQASSSTVRLLSDPRSGAAALIQSSRAEGVVRGSLDGLLYLENIDSDVQVSVGDVVLTSGLGGSYTRGLLIGTVVKIEGAQNDASRRIVVSPNDAATSLEEVLVVTSASESSSDSSSSSQSKSSSSTGGAQ</sequence>
<name>A0A6N6NLT4_9ACTN</name>
<evidence type="ECO:0000256" key="1">
    <source>
        <dbReference type="ARBA" id="ARBA00009369"/>
    </source>
</evidence>
<evidence type="ECO:0000259" key="8">
    <source>
        <dbReference type="Pfam" id="PF04085"/>
    </source>
</evidence>
<dbReference type="InterPro" id="IPR042177">
    <property type="entry name" value="Cell/Rod_1"/>
</dbReference>
<feature type="coiled-coil region" evidence="6">
    <location>
        <begin position="83"/>
        <end position="120"/>
    </location>
</feature>
<evidence type="ECO:0000256" key="2">
    <source>
        <dbReference type="ARBA" id="ARBA00013855"/>
    </source>
</evidence>
<dbReference type="PIRSF" id="PIRSF038471">
    <property type="entry name" value="MreC"/>
    <property type="match status" value="1"/>
</dbReference>
<dbReference type="Gene3D" id="2.40.10.340">
    <property type="entry name" value="Rod shape-determining protein MreC, domain 1"/>
    <property type="match status" value="1"/>
</dbReference>
<gene>
    <name evidence="9" type="primary">mreC</name>
    <name evidence="9" type="ORF">F8C90_09385</name>
</gene>
<evidence type="ECO:0000256" key="7">
    <source>
        <dbReference type="SAM" id="MobiDB-lite"/>
    </source>
</evidence>
<dbReference type="GO" id="GO:0005886">
    <property type="term" value="C:plasma membrane"/>
    <property type="evidence" value="ECO:0007669"/>
    <property type="project" value="TreeGrafter"/>
</dbReference>
<dbReference type="GO" id="GO:0008360">
    <property type="term" value="P:regulation of cell shape"/>
    <property type="evidence" value="ECO:0007669"/>
    <property type="project" value="UniProtKB-KW"/>
</dbReference>
<reference evidence="9 10" key="1">
    <citation type="submission" date="2019-09" db="EMBL/GenBank/DDBJ databases">
        <title>Whole genome shotgun sequencing (WGS) of Ellagibacter isourolithinifaciens DSM 104140(T) and Adlercreutzia muris DSM 29508(T).</title>
        <authorList>
            <person name="Stoll D.A."/>
            <person name="Danylec N."/>
            <person name="Huch M."/>
        </authorList>
    </citation>
    <scope>NUCLEOTIDE SEQUENCE [LARGE SCALE GENOMIC DNA]</scope>
    <source>
        <strain evidence="9 10">DSM 104140</strain>
    </source>
</reference>
<evidence type="ECO:0000256" key="5">
    <source>
        <dbReference type="PIRNR" id="PIRNR038471"/>
    </source>
</evidence>
<evidence type="ECO:0000256" key="3">
    <source>
        <dbReference type="ARBA" id="ARBA00022960"/>
    </source>
</evidence>